<comment type="caution">
    <text evidence="2">The sequence shown here is derived from an EMBL/GenBank/DDBJ whole genome shotgun (WGS) entry which is preliminary data.</text>
</comment>
<keyword evidence="3" id="KW-1185">Reference proteome</keyword>
<keyword evidence="1" id="KW-0812">Transmembrane</keyword>
<evidence type="ECO:0000313" key="2">
    <source>
        <dbReference type="EMBL" id="MCF7545690.1"/>
    </source>
</evidence>
<evidence type="ECO:0000313" key="3">
    <source>
        <dbReference type="Proteomes" id="UP001162905"/>
    </source>
</evidence>
<evidence type="ECO:0000256" key="1">
    <source>
        <dbReference type="SAM" id="Phobius"/>
    </source>
</evidence>
<accession>A0ABS9ID80</accession>
<name>A0ABS9ID80_9PSED</name>
<dbReference type="Proteomes" id="UP001162905">
    <property type="component" value="Unassembled WGS sequence"/>
</dbReference>
<reference evidence="2" key="1">
    <citation type="submission" date="2022-01" db="EMBL/GenBank/DDBJ databases">
        <title>Pseudomonas sp. nov. isolated from Antarctic regolith.</title>
        <authorList>
            <person name="Novakova D."/>
            <person name="Sedlar K."/>
        </authorList>
    </citation>
    <scope>NUCLEOTIDE SEQUENCE</scope>
    <source>
        <strain evidence="2">P2647</strain>
    </source>
</reference>
<keyword evidence="1" id="KW-1133">Transmembrane helix</keyword>
<feature type="transmembrane region" description="Helical" evidence="1">
    <location>
        <begin position="43"/>
        <end position="66"/>
    </location>
</feature>
<proteinExistence type="predicted"/>
<organism evidence="2 3">
    <name type="scientific">Pseudomonas petrae</name>
    <dbReference type="NCBI Taxonomy" id="2912190"/>
    <lineage>
        <taxon>Bacteria</taxon>
        <taxon>Pseudomonadati</taxon>
        <taxon>Pseudomonadota</taxon>
        <taxon>Gammaproteobacteria</taxon>
        <taxon>Pseudomonadales</taxon>
        <taxon>Pseudomonadaceae</taxon>
        <taxon>Pseudomonas</taxon>
    </lineage>
</organism>
<keyword evidence="1" id="KW-0472">Membrane</keyword>
<sequence>MNFNFSGTSFSCLLLQNFTRHLLEQVLEWDRLLISFVPQLRQLFSLGTVMAPMVMVGGIGLLCILLQIKFKQQKNHNFKGCGFFRIKEKPLPSRYFEMAITKQ</sequence>
<dbReference type="EMBL" id="JAKJXH010000062">
    <property type="protein sequence ID" value="MCF7545690.1"/>
    <property type="molecule type" value="Genomic_DNA"/>
</dbReference>
<protein>
    <submittedName>
        <fullName evidence="2">Uncharacterized protein</fullName>
    </submittedName>
</protein>
<gene>
    <name evidence="2" type="ORF">L4G47_26240</name>
</gene>
<dbReference type="RefSeq" id="WP_237254982.1">
    <property type="nucleotide sequence ID" value="NZ_JAKJXH010000062.1"/>
</dbReference>